<dbReference type="PANTHER" id="PTHR23531">
    <property type="entry name" value="QUINOLENE RESISTANCE PROTEIN NORA"/>
    <property type="match status" value="1"/>
</dbReference>
<dbReference type="GO" id="GO:0022857">
    <property type="term" value="F:transmembrane transporter activity"/>
    <property type="evidence" value="ECO:0007669"/>
    <property type="project" value="InterPro"/>
</dbReference>
<evidence type="ECO:0000256" key="5">
    <source>
        <dbReference type="SAM" id="Phobius"/>
    </source>
</evidence>
<feature type="transmembrane region" description="Helical" evidence="5">
    <location>
        <begin position="202"/>
        <end position="226"/>
    </location>
</feature>
<comment type="subcellular location">
    <subcellularLocation>
        <location evidence="1">Cell membrane</location>
        <topology evidence="1">Multi-pass membrane protein</topology>
    </subcellularLocation>
</comment>
<dbReference type="Pfam" id="PF07690">
    <property type="entry name" value="MFS_1"/>
    <property type="match status" value="1"/>
</dbReference>
<feature type="transmembrane region" description="Helical" evidence="5">
    <location>
        <begin position="12"/>
        <end position="31"/>
    </location>
</feature>
<feature type="transmembrane region" description="Helical" evidence="5">
    <location>
        <begin position="238"/>
        <end position="260"/>
    </location>
</feature>
<evidence type="ECO:0000313" key="8">
    <source>
        <dbReference type="Proteomes" id="UP000182498"/>
    </source>
</evidence>
<feature type="transmembrane region" description="Helical" evidence="5">
    <location>
        <begin position="43"/>
        <end position="63"/>
    </location>
</feature>
<protein>
    <submittedName>
        <fullName evidence="7">Arabinose efflux permease</fullName>
    </submittedName>
</protein>
<evidence type="ECO:0000256" key="1">
    <source>
        <dbReference type="ARBA" id="ARBA00004651"/>
    </source>
</evidence>
<dbReference type="InterPro" id="IPR011701">
    <property type="entry name" value="MFS"/>
</dbReference>
<evidence type="ECO:0000256" key="2">
    <source>
        <dbReference type="ARBA" id="ARBA00022692"/>
    </source>
</evidence>
<dbReference type="InterPro" id="IPR020846">
    <property type="entry name" value="MFS_dom"/>
</dbReference>
<keyword evidence="2 5" id="KW-0812">Transmembrane</keyword>
<feature type="transmembrane region" description="Helical" evidence="5">
    <location>
        <begin position="134"/>
        <end position="156"/>
    </location>
</feature>
<dbReference type="GO" id="GO:0005886">
    <property type="term" value="C:plasma membrane"/>
    <property type="evidence" value="ECO:0007669"/>
    <property type="project" value="UniProtKB-SubCell"/>
</dbReference>
<gene>
    <name evidence="7" type="ORF">CVAR292_00643</name>
</gene>
<keyword evidence="4 5" id="KW-0472">Membrane</keyword>
<feature type="transmembrane region" description="Helical" evidence="5">
    <location>
        <begin position="299"/>
        <end position="320"/>
    </location>
</feature>
<feature type="transmembrane region" description="Helical" evidence="5">
    <location>
        <begin position="272"/>
        <end position="293"/>
    </location>
</feature>
<feature type="transmembrane region" description="Helical" evidence="5">
    <location>
        <begin position="368"/>
        <end position="387"/>
    </location>
</feature>
<dbReference type="AlphaFoldDB" id="A0A0X8XWA3"/>
<accession>A0A0X8XWA3</accession>
<dbReference type="PANTHER" id="PTHR23531:SF1">
    <property type="entry name" value="QUINOLENE RESISTANCE PROTEIN NORA"/>
    <property type="match status" value="1"/>
</dbReference>
<evidence type="ECO:0000313" key="7">
    <source>
        <dbReference type="EMBL" id="CUU65325.1"/>
    </source>
</evidence>
<name>A0A0X8XWA3_9CORY</name>
<evidence type="ECO:0000256" key="3">
    <source>
        <dbReference type="ARBA" id="ARBA00022989"/>
    </source>
</evidence>
<feature type="transmembrane region" description="Helical" evidence="5">
    <location>
        <begin position="341"/>
        <end position="362"/>
    </location>
</feature>
<keyword evidence="3 5" id="KW-1133">Transmembrane helix</keyword>
<dbReference type="Gene3D" id="1.20.1250.20">
    <property type="entry name" value="MFS general substrate transporter like domains"/>
    <property type="match status" value="1"/>
</dbReference>
<dbReference type="SUPFAM" id="SSF103473">
    <property type="entry name" value="MFS general substrate transporter"/>
    <property type="match status" value="1"/>
</dbReference>
<dbReference type="Proteomes" id="UP000182498">
    <property type="component" value="Unassembled WGS sequence"/>
</dbReference>
<organism evidence="7 8">
    <name type="scientific">Corynebacterium variabile</name>
    <dbReference type="NCBI Taxonomy" id="1727"/>
    <lineage>
        <taxon>Bacteria</taxon>
        <taxon>Bacillati</taxon>
        <taxon>Actinomycetota</taxon>
        <taxon>Actinomycetes</taxon>
        <taxon>Mycobacteriales</taxon>
        <taxon>Corynebacteriaceae</taxon>
        <taxon>Corynebacterium</taxon>
    </lineage>
</organism>
<feature type="domain" description="Major facilitator superfamily (MFS) profile" evidence="6">
    <location>
        <begin position="9"/>
        <end position="394"/>
    </location>
</feature>
<dbReference type="InterPro" id="IPR036259">
    <property type="entry name" value="MFS_trans_sf"/>
</dbReference>
<dbReference type="EMBL" id="FAUH01000003">
    <property type="protein sequence ID" value="CUU65325.1"/>
    <property type="molecule type" value="Genomic_DNA"/>
</dbReference>
<dbReference type="OrthoDB" id="5189108at2"/>
<sequence>MIDVLKVKGLPLTLLSVFCAFLGWSLLLPVIPVAMLDDGYGDALAGLSTGIFMAATVITQFFVPRLLRSVGYVPVMIAAAVLLGVPSAFYLIDGGAWFVLLVSAVRGIGFGAVTVAQSALLAELVPPRQLGRANAFFGAAIGVGEILGFSIGLTLYTRAGDSVFLIAVVCGVVGALGALGVPPLKAEPTGHEVRQRGTHAPLWKLALVPVVGLCTGAMGFGALSSFTAPAVDGIDPAAAATVAGFALAVTGAAQILGRVISGWWADRIGEPGRLVVWASLCAVGGMLAMASVIHSAPSGAALVAGALGSAALFGLGFGGVQSETLLMMFARMPKERLSEASATWNMSFDSGTGAGSAVLGVVASSSGYGGVFLAGAGLVGLGTATLAGDRWLGRHRVVEHGNIRTRLRRLTADSPTGRRPRG</sequence>
<dbReference type="InterPro" id="IPR052714">
    <property type="entry name" value="MFS_Exporter"/>
</dbReference>
<feature type="transmembrane region" description="Helical" evidence="5">
    <location>
        <begin position="70"/>
        <end position="92"/>
    </location>
</feature>
<evidence type="ECO:0000259" key="6">
    <source>
        <dbReference type="PROSITE" id="PS50850"/>
    </source>
</evidence>
<evidence type="ECO:0000256" key="4">
    <source>
        <dbReference type="ARBA" id="ARBA00023136"/>
    </source>
</evidence>
<proteinExistence type="predicted"/>
<feature type="transmembrane region" description="Helical" evidence="5">
    <location>
        <begin position="162"/>
        <end position="181"/>
    </location>
</feature>
<dbReference type="RefSeq" id="WP_073883574.1">
    <property type="nucleotide sequence ID" value="NZ_FAUH01000003.1"/>
</dbReference>
<feature type="transmembrane region" description="Helical" evidence="5">
    <location>
        <begin position="98"/>
        <end position="122"/>
    </location>
</feature>
<dbReference type="PROSITE" id="PS50850">
    <property type="entry name" value="MFS"/>
    <property type="match status" value="1"/>
</dbReference>
<reference evidence="8" key="1">
    <citation type="submission" date="2015-11" db="EMBL/GenBank/DDBJ databases">
        <authorList>
            <person name="Dugat-Bony E."/>
        </authorList>
    </citation>
    <scope>NUCLEOTIDE SEQUENCE [LARGE SCALE GENOMIC DNA]</scope>
    <source>
        <strain evidence="8">Mu292</strain>
    </source>
</reference>
<keyword evidence="8" id="KW-1185">Reference proteome</keyword>